<proteinExistence type="predicted"/>
<sequence>SAPGLSVPSITSFPYLCSINLLEQCSAGQVDLRMCPGLVFLCLVLNKPPPLCQSECPPSCMPQDLSTPCLQGSTVWTVALSVIGISIFLCDAAELLRAQMLIPDRGLPGQ</sequence>
<protein>
    <submittedName>
        <fullName evidence="1">Uncharacterized protein</fullName>
    </submittedName>
</protein>
<keyword evidence="2" id="KW-1185">Reference proteome</keyword>
<dbReference type="EMBL" id="MLGG01000015">
    <property type="protein sequence ID" value="KAK1457784.1"/>
    <property type="molecule type" value="Genomic_DNA"/>
</dbReference>
<accession>A0AAI9UIQ6</accession>
<feature type="non-terminal residue" evidence="1">
    <location>
        <position position="1"/>
    </location>
</feature>
<comment type="caution">
    <text evidence="1">The sequence shown here is derived from an EMBL/GenBank/DDBJ whole genome shotgun (WGS) entry which is preliminary data.</text>
</comment>
<organism evidence="1 2">
    <name type="scientific">Colletotrichum melonis</name>
    <dbReference type="NCBI Taxonomy" id="1209925"/>
    <lineage>
        <taxon>Eukaryota</taxon>
        <taxon>Fungi</taxon>
        <taxon>Dikarya</taxon>
        <taxon>Ascomycota</taxon>
        <taxon>Pezizomycotina</taxon>
        <taxon>Sordariomycetes</taxon>
        <taxon>Hypocreomycetidae</taxon>
        <taxon>Glomerellales</taxon>
        <taxon>Glomerellaceae</taxon>
        <taxon>Colletotrichum</taxon>
        <taxon>Colletotrichum acutatum species complex</taxon>
    </lineage>
</organism>
<reference evidence="1 2" key="1">
    <citation type="submission" date="2016-10" db="EMBL/GenBank/DDBJ databases">
        <title>The genome sequence of Colletotrichum fioriniae PJ7.</title>
        <authorList>
            <person name="Baroncelli R."/>
        </authorList>
    </citation>
    <scope>NUCLEOTIDE SEQUENCE [LARGE SCALE GENOMIC DNA]</scope>
    <source>
        <strain evidence="1">Col 31</strain>
    </source>
</reference>
<name>A0AAI9UIQ6_9PEZI</name>
<gene>
    <name evidence="1" type="ORF">CMEL01_15767</name>
</gene>
<evidence type="ECO:0000313" key="1">
    <source>
        <dbReference type="EMBL" id="KAK1457784.1"/>
    </source>
</evidence>
<dbReference type="AlphaFoldDB" id="A0AAI9UIQ6"/>
<dbReference type="Proteomes" id="UP001239795">
    <property type="component" value="Unassembled WGS sequence"/>
</dbReference>
<evidence type="ECO:0000313" key="2">
    <source>
        <dbReference type="Proteomes" id="UP001239795"/>
    </source>
</evidence>